<reference evidence="3" key="1">
    <citation type="journal article" date="2019" name="Int. J. Syst. Evol. Microbiol.">
        <title>The Global Catalogue of Microorganisms (GCM) 10K type strain sequencing project: providing services to taxonomists for standard genome sequencing and annotation.</title>
        <authorList>
            <consortium name="The Broad Institute Genomics Platform"/>
            <consortium name="The Broad Institute Genome Sequencing Center for Infectious Disease"/>
            <person name="Wu L."/>
            <person name="Ma J."/>
        </authorList>
    </citation>
    <scope>NUCLEOTIDE SEQUENCE [LARGE SCALE GENOMIC DNA]</scope>
    <source>
        <strain evidence="3">JCM 4147</strain>
    </source>
</reference>
<evidence type="ECO:0000256" key="1">
    <source>
        <dbReference type="SAM" id="MobiDB-lite"/>
    </source>
</evidence>
<feature type="region of interest" description="Disordered" evidence="1">
    <location>
        <begin position="1"/>
        <end position="29"/>
    </location>
</feature>
<name>A0ABW1GM49_9ACTN</name>
<keyword evidence="3" id="KW-1185">Reference proteome</keyword>
<proteinExistence type="predicted"/>
<accession>A0ABW1GM49</accession>
<organism evidence="2 3">
    <name type="scientific">Streptomyces pulveraceus</name>
    <dbReference type="NCBI Taxonomy" id="68258"/>
    <lineage>
        <taxon>Bacteria</taxon>
        <taxon>Bacillati</taxon>
        <taxon>Actinomycetota</taxon>
        <taxon>Actinomycetes</taxon>
        <taxon>Kitasatosporales</taxon>
        <taxon>Streptomycetaceae</taxon>
        <taxon>Streptomyces</taxon>
    </lineage>
</organism>
<evidence type="ECO:0000313" key="3">
    <source>
        <dbReference type="Proteomes" id="UP001596200"/>
    </source>
</evidence>
<comment type="caution">
    <text evidence="2">The sequence shown here is derived from an EMBL/GenBank/DDBJ whole genome shotgun (WGS) entry which is preliminary data.</text>
</comment>
<dbReference type="Proteomes" id="UP001596200">
    <property type="component" value="Unassembled WGS sequence"/>
</dbReference>
<dbReference type="RefSeq" id="WP_344517047.1">
    <property type="nucleotide sequence ID" value="NZ_BAAATU010000052.1"/>
</dbReference>
<protein>
    <submittedName>
        <fullName evidence="2">Uncharacterized protein</fullName>
    </submittedName>
</protein>
<gene>
    <name evidence="2" type="ORF">ACFP1B_17285</name>
</gene>
<evidence type="ECO:0000313" key="2">
    <source>
        <dbReference type="EMBL" id="MFC5915158.1"/>
    </source>
</evidence>
<sequence>MFDPRNPECGHCGQQRGDDEEAECGTVGERVRQPAHRDWGYYAGYLAAEVHDSGAESGRRGGQGPSREAQAVLPIRLGVQVSSSVTTDDAVVSAMGASVSLRRLCGLILNIERQDRFVELHRHSADTQEPATKDSVVEAGMVASAENPPDRVPLRCAGLGAVFKLRASGRTPHGRRQFEDRA</sequence>
<dbReference type="EMBL" id="JBHSPU010000016">
    <property type="protein sequence ID" value="MFC5915158.1"/>
    <property type="molecule type" value="Genomic_DNA"/>
</dbReference>